<dbReference type="EMBL" id="FNUY01000003">
    <property type="protein sequence ID" value="SEG20249.1"/>
    <property type="molecule type" value="Genomic_DNA"/>
</dbReference>
<evidence type="ECO:0000259" key="13">
    <source>
        <dbReference type="PROSITE" id="PS51755"/>
    </source>
</evidence>
<dbReference type="InterPro" id="IPR011006">
    <property type="entry name" value="CheY-like_superfamily"/>
</dbReference>
<dbReference type="GO" id="GO:0000976">
    <property type="term" value="F:transcription cis-regulatory region binding"/>
    <property type="evidence" value="ECO:0007669"/>
    <property type="project" value="TreeGrafter"/>
</dbReference>
<dbReference type="RefSeq" id="WP_103872371.1">
    <property type="nucleotide sequence ID" value="NZ_FNUY01000003.1"/>
</dbReference>
<proteinExistence type="predicted"/>
<dbReference type="Gene3D" id="1.10.10.10">
    <property type="entry name" value="Winged helix-like DNA-binding domain superfamily/Winged helix DNA-binding domain"/>
    <property type="match status" value="1"/>
</dbReference>
<evidence type="ECO:0000313" key="15">
    <source>
        <dbReference type="Proteomes" id="UP000236743"/>
    </source>
</evidence>
<dbReference type="InterPro" id="IPR001789">
    <property type="entry name" value="Sig_transdc_resp-reg_receiver"/>
</dbReference>
<keyword evidence="5" id="KW-0805">Transcription regulation</keyword>
<keyword evidence="7" id="KW-0010">Activator</keyword>
<evidence type="ECO:0000256" key="3">
    <source>
        <dbReference type="ARBA" id="ARBA00022553"/>
    </source>
</evidence>
<feature type="domain" description="Response regulatory" evidence="12">
    <location>
        <begin position="20"/>
        <end position="133"/>
    </location>
</feature>
<accession>A0A1H5Y862</accession>
<dbReference type="InterPro" id="IPR016032">
    <property type="entry name" value="Sig_transdc_resp-reg_C-effctor"/>
</dbReference>
<name>A0A1H5Y862_9HYPH</name>
<organism evidence="14 15">
    <name type="scientific">Bosea lathyri</name>
    <dbReference type="NCBI Taxonomy" id="1036778"/>
    <lineage>
        <taxon>Bacteria</taxon>
        <taxon>Pseudomonadati</taxon>
        <taxon>Pseudomonadota</taxon>
        <taxon>Alphaproteobacteria</taxon>
        <taxon>Hyphomicrobiales</taxon>
        <taxon>Boseaceae</taxon>
        <taxon>Bosea</taxon>
    </lineage>
</organism>
<dbReference type="Pfam" id="PF00072">
    <property type="entry name" value="Response_reg"/>
    <property type="match status" value="1"/>
</dbReference>
<evidence type="ECO:0000259" key="12">
    <source>
        <dbReference type="PROSITE" id="PS50110"/>
    </source>
</evidence>
<evidence type="ECO:0000256" key="6">
    <source>
        <dbReference type="ARBA" id="ARBA00023125"/>
    </source>
</evidence>
<evidence type="ECO:0000256" key="7">
    <source>
        <dbReference type="ARBA" id="ARBA00023159"/>
    </source>
</evidence>
<evidence type="ECO:0000256" key="10">
    <source>
        <dbReference type="PROSITE-ProRule" id="PRU00169"/>
    </source>
</evidence>
<protein>
    <recommendedName>
        <fullName evidence="9">Regulatory protein VirG</fullName>
    </recommendedName>
</protein>
<dbReference type="Proteomes" id="UP000236743">
    <property type="component" value="Unassembled WGS sequence"/>
</dbReference>
<dbReference type="InterPro" id="IPR001867">
    <property type="entry name" value="OmpR/PhoB-type_DNA-bd"/>
</dbReference>
<dbReference type="PANTHER" id="PTHR48111:SF4">
    <property type="entry name" value="DNA-BINDING DUAL TRANSCRIPTIONAL REGULATOR OMPR"/>
    <property type="match status" value="1"/>
</dbReference>
<dbReference type="CDD" id="cd17574">
    <property type="entry name" value="REC_OmpR"/>
    <property type="match status" value="1"/>
</dbReference>
<dbReference type="FunFam" id="1.10.10.10:FF:000099">
    <property type="entry name" value="Two-component system response regulator TorR"/>
    <property type="match status" value="1"/>
</dbReference>
<dbReference type="Pfam" id="PF00486">
    <property type="entry name" value="Trans_reg_C"/>
    <property type="match status" value="1"/>
</dbReference>
<dbReference type="PROSITE" id="PS51755">
    <property type="entry name" value="OMPR_PHOB"/>
    <property type="match status" value="1"/>
</dbReference>
<evidence type="ECO:0000256" key="9">
    <source>
        <dbReference type="ARBA" id="ARBA00067337"/>
    </source>
</evidence>
<evidence type="ECO:0000256" key="8">
    <source>
        <dbReference type="ARBA" id="ARBA00023163"/>
    </source>
</evidence>
<dbReference type="OrthoDB" id="9784252at2"/>
<evidence type="ECO:0000256" key="5">
    <source>
        <dbReference type="ARBA" id="ARBA00023015"/>
    </source>
</evidence>
<dbReference type="GO" id="GO:0005829">
    <property type="term" value="C:cytosol"/>
    <property type="evidence" value="ECO:0007669"/>
    <property type="project" value="TreeGrafter"/>
</dbReference>
<evidence type="ECO:0000256" key="2">
    <source>
        <dbReference type="ARBA" id="ARBA00022490"/>
    </source>
</evidence>
<dbReference type="SMART" id="SM00448">
    <property type="entry name" value="REC"/>
    <property type="match status" value="1"/>
</dbReference>
<dbReference type="AlphaFoldDB" id="A0A1H5Y862"/>
<sequence>MSERSALDTQARPPEAPETHVLVVDDDPQIRLLLSRFLRSNLYRVTAAANGEEMKEVLASAAIDLIVLDVMLPGTSGFDLCRELRRTSAIPVIMLTARGDESDRIAGLDIGADDYLAKPFSPRELIARINAMMRRLRGSVASAKPAPPRGYSFSGWTLDIVRRELSDPQGVIVDLSTGEFDMLRAFVEAPGKILTREMLLDVAKNRIATGFDRVVDVQISRLRRKIEGGEAGSDAMIKTIRGTGYLFVPSVERR</sequence>
<evidence type="ECO:0000256" key="4">
    <source>
        <dbReference type="ARBA" id="ARBA00023012"/>
    </source>
</evidence>
<comment type="subcellular location">
    <subcellularLocation>
        <location evidence="1">Cytoplasm</location>
    </subcellularLocation>
</comment>
<dbReference type="CDD" id="cd00383">
    <property type="entry name" value="trans_reg_C"/>
    <property type="match status" value="1"/>
</dbReference>
<dbReference type="SUPFAM" id="SSF46894">
    <property type="entry name" value="C-terminal effector domain of the bipartite response regulators"/>
    <property type="match status" value="1"/>
</dbReference>
<dbReference type="PROSITE" id="PS50110">
    <property type="entry name" value="RESPONSE_REGULATORY"/>
    <property type="match status" value="1"/>
</dbReference>
<dbReference type="PANTHER" id="PTHR48111">
    <property type="entry name" value="REGULATOR OF RPOS"/>
    <property type="match status" value="1"/>
</dbReference>
<keyword evidence="3 10" id="KW-0597">Phosphoprotein</keyword>
<dbReference type="InterPro" id="IPR039420">
    <property type="entry name" value="WalR-like"/>
</dbReference>
<dbReference type="SUPFAM" id="SSF52172">
    <property type="entry name" value="CheY-like"/>
    <property type="match status" value="1"/>
</dbReference>
<keyword evidence="4" id="KW-0902">Two-component regulatory system</keyword>
<keyword evidence="15" id="KW-1185">Reference proteome</keyword>
<keyword evidence="2" id="KW-0963">Cytoplasm</keyword>
<dbReference type="SMART" id="SM00862">
    <property type="entry name" value="Trans_reg_C"/>
    <property type="match status" value="1"/>
</dbReference>
<dbReference type="InterPro" id="IPR036388">
    <property type="entry name" value="WH-like_DNA-bd_sf"/>
</dbReference>
<keyword evidence="8" id="KW-0804">Transcription</keyword>
<feature type="DNA-binding region" description="OmpR/PhoB-type" evidence="11">
    <location>
        <begin position="148"/>
        <end position="249"/>
    </location>
</feature>
<evidence type="ECO:0000256" key="1">
    <source>
        <dbReference type="ARBA" id="ARBA00004496"/>
    </source>
</evidence>
<dbReference type="GO" id="GO:0006355">
    <property type="term" value="P:regulation of DNA-templated transcription"/>
    <property type="evidence" value="ECO:0007669"/>
    <property type="project" value="InterPro"/>
</dbReference>
<dbReference type="Gene3D" id="6.10.250.690">
    <property type="match status" value="1"/>
</dbReference>
<feature type="modified residue" description="4-aspartylphosphate" evidence="10">
    <location>
        <position position="69"/>
    </location>
</feature>
<dbReference type="FunFam" id="3.40.50.2300:FF:000001">
    <property type="entry name" value="DNA-binding response regulator PhoB"/>
    <property type="match status" value="1"/>
</dbReference>
<dbReference type="GO" id="GO:0032993">
    <property type="term" value="C:protein-DNA complex"/>
    <property type="evidence" value="ECO:0007669"/>
    <property type="project" value="TreeGrafter"/>
</dbReference>
<dbReference type="GO" id="GO:0000156">
    <property type="term" value="F:phosphorelay response regulator activity"/>
    <property type="evidence" value="ECO:0007669"/>
    <property type="project" value="TreeGrafter"/>
</dbReference>
<evidence type="ECO:0000313" key="14">
    <source>
        <dbReference type="EMBL" id="SEG20249.1"/>
    </source>
</evidence>
<feature type="domain" description="OmpR/PhoB-type" evidence="13">
    <location>
        <begin position="148"/>
        <end position="249"/>
    </location>
</feature>
<keyword evidence="6 11" id="KW-0238">DNA-binding</keyword>
<gene>
    <name evidence="14" type="ORF">SAMN04488115_103579</name>
</gene>
<reference evidence="14 15" key="1">
    <citation type="submission" date="2016-10" db="EMBL/GenBank/DDBJ databases">
        <authorList>
            <person name="de Groot N.N."/>
        </authorList>
    </citation>
    <scope>NUCLEOTIDE SEQUENCE [LARGE SCALE GENOMIC DNA]</scope>
    <source>
        <strain evidence="14 15">DSM 26656</strain>
    </source>
</reference>
<dbReference type="Gene3D" id="3.40.50.2300">
    <property type="match status" value="1"/>
</dbReference>
<evidence type="ECO:0000256" key="11">
    <source>
        <dbReference type="PROSITE-ProRule" id="PRU01091"/>
    </source>
</evidence>